<keyword evidence="2" id="KW-0547">Nucleotide-binding</keyword>
<dbReference type="GO" id="GO:1990075">
    <property type="term" value="C:periciliary membrane compartment"/>
    <property type="evidence" value="ECO:0007669"/>
    <property type="project" value="TreeGrafter"/>
</dbReference>
<organism evidence="5">
    <name type="scientific">Trichuris suis</name>
    <name type="common">pig whipworm</name>
    <dbReference type="NCBI Taxonomy" id="68888"/>
    <lineage>
        <taxon>Eukaryota</taxon>
        <taxon>Metazoa</taxon>
        <taxon>Ecdysozoa</taxon>
        <taxon>Nematoda</taxon>
        <taxon>Enoplea</taxon>
        <taxon>Dorylaimia</taxon>
        <taxon>Trichinellida</taxon>
        <taxon>Trichuridae</taxon>
        <taxon>Trichuris</taxon>
    </lineage>
</organism>
<evidence type="ECO:0000259" key="3">
    <source>
        <dbReference type="PROSITE" id="PS51329"/>
    </source>
</evidence>
<dbReference type="EMBL" id="KL367476">
    <property type="protein sequence ID" value="KFD72779.1"/>
    <property type="molecule type" value="Genomic_DNA"/>
</dbReference>
<dbReference type="EMBL" id="KL363189">
    <property type="protein sequence ID" value="KFD57388.1"/>
    <property type="molecule type" value="Genomic_DNA"/>
</dbReference>
<dbReference type="SUPFAM" id="SSF69340">
    <property type="entry name" value="C-terminal domain of adenylylcyclase associated protein"/>
    <property type="match status" value="1"/>
</dbReference>
<dbReference type="InterPro" id="IPR006599">
    <property type="entry name" value="CARP_motif"/>
</dbReference>
<dbReference type="InterPro" id="IPR039093">
    <property type="entry name" value="XRP2"/>
</dbReference>
<keyword evidence="6" id="KW-1185">Reference proteome</keyword>
<protein>
    <recommendedName>
        <fullName evidence="3">C-CAP/cofactor C-like domain-containing protein</fullName>
    </recommendedName>
</protein>
<evidence type="ECO:0000313" key="4">
    <source>
        <dbReference type="EMBL" id="KFD57388.1"/>
    </source>
</evidence>
<sequence>MVTLLYCTRKPSQEALNTMGLCLCKCFKRDGRKVPESLYALSTSMDSSVKVYSWDRRPLESIEQCSCNGLVDSIKVFMPESMAGQQFTIENCQSCKIFVLDRTASIIIDDCQNCQIVLGPCSGSVFIRNSLDCRLWVLCQQFRIRDCRKLQVNLFCQSSPSLESSRSIEFACVQISYCQLDGECPRCNPLAFSCCYRCWIGHCVRNVA</sequence>
<dbReference type="GO" id="GO:0005929">
    <property type="term" value="C:cilium"/>
    <property type="evidence" value="ECO:0007669"/>
    <property type="project" value="TreeGrafter"/>
</dbReference>
<evidence type="ECO:0000313" key="6">
    <source>
        <dbReference type="Proteomes" id="UP000030764"/>
    </source>
</evidence>
<dbReference type="Proteomes" id="UP000030758">
    <property type="component" value="Unassembled WGS sequence"/>
</dbReference>
<dbReference type="PANTHER" id="PTHR15440">
    <property type="entry name" value="XRP2 PROTEIN"/>
    <property type="match status" value="1"/>
</dbReference>
<dbReference type="Pfam" id="PF07986">
    <property type="entry name" value="TBCC"/>
    <property type="match status" value="1"/>
</dbReference>
<comment type="similarity">
    <text evidence="1">Belongs to the TBCC family.</text>
</comment>
<dbReference type="GO" id="GO:0005096">
    <property type="term" value="F:GTPase activator activity"/>
    <property type="evidence" value="ECO:0007669"/>
    <property type="project" value="InterPro"/>
</dbReference>
<dbReference type="InterPro" id="IPR036223">
    <property type="entry name" value="CAP_C_sf"/>
</dbReference>
<reference evidence="5 6" key="1">
    <citation type="journal article" date="2014" name="Nat. Genet.">
        <title>Genome and transcriptome of the porcine whipworm Trichuris suis.</title>
        <authorList>
            <person name="Jex A.R."/>
            <person name="Nejsum P."/>
            <person name="Schwarz E.M."/>
            <person name="Hu L."/>
            <person name="Young N.D."/>
            <person name="Hall R.S."/>
            <person name="Korhonen P.K."/>
            <person name="Liao S."/>
            <person name="Thamsborg S."/>
            <person name="Xia J."/>
            <person name="Xu P."/>
            <person name="Wang S."/>
            <person name="Scheerlinck J.P."/>
            <person name="Hofmann A."/>
            <person name="Sternberg P.W."/>
            <person name="Wang J."/>
            <person name="Gasser R.B."/>
        </authorList>
    </citation>
    <scope>NUCLEOTIDE SEQUENCE [LARGE SCALE GENOMIC DNA]</scope>
    <source>
        <strain evidence="5">DCEP-RM93F</strain>
        <strain evidence="4">DCEP-RM93M</strain>
    </source>
</reference>
<dbReference type="GO" id="GO:0000166">
    <property type="term" value="F:nucleotide binding"/>
    <property type="evidence" value="ECO:0007669"/>
    <property type="project" value="UniProtKB-KW"/>
</dbReference>
<dbReference type="InterPro" id="IPR017901">
    <property type="entry name" value="C-CAP_CF_C-like"/>
</dbReference>
<dbReference type="Gene3D" id="2.160.20.70">
    <property type="match status" value="1"/>
</dbReference>
<accession>A0A085NTI3</accession>
<dbReference type="SMART" id="SM00673">
    <property type="entry name" value="CARP"/>
    <property type="match status" value="2"/>
</dbReference>
<dbReference type="Proteomes" id="UP000030764">
    <property type="component" value="Unassembled WGS sequence"/>
</dbReference>
<evidence type="ECO:0000256" key="1">
    <source>
        <dbReference type="ARBA" id="ARBA00008848"/>
    </source>
</evidence>
<evidence type="ECO:0000313" key="5">
    <source>
        <dbReference type="EMBL" id="KFD72779.1"/>
    </source>
</evidence>
<name>A0A085NTI3_9BILA</name>
<proteinExistence type="inferred from homology"/>
<dbReference type="InterPro" id="IPR016098">
    <property type="entry name" value="CAP/MinC_C"/>
</dbReference>
<evidence type="ECO:0000256" key="2">
    <source>
        <dbReference type="ARBA" id="ARBA00022741"/>
    </source>
</evidence>
<dbReference type="GO" id="GO:0006892">
    <property type="term" value="P:post-Golgi vesicle-mediated transport"/>
    <property type="evidence" value="ECO:0007669"/>
    <property type="project" value="TreeGrafter"/>
</dbReference>
<dbReference type="PANTHER" id="PTHR15440:SF0">
    <property type="entry name" value="PROTEIN XRP2"/>
    <property type="match status" value="1"/>
</dbReference>
<feature type="domain" description="C-CAP/cofactor C-like" evidence="3">
    <location>
        <begin position="58"/>
        <end position="175"/>
    </location>
</feature>
<dbReference type="AlphaFoldDB" id="A0A085NTI3"/>
<dbReference type="PROSITE" id="PS51329">
    <property type="entry name" value="C_CAP_COFACTOR_C"/>
    <property type="match status" value="1"/>
</dbReference>
<dbReference type="InterPro" id="IPR012945">
    <property type="entry name" value="Tubulin-bd_cofactor_C_dom"/>
</dbReference>
<gene>
    <name evidence="4" type="ORF">M513_01899</name>
    <name evidence="5" type="ORF">M514_01899</name>
</gene>